<dbReference type="GO" id="GO:0018579">
    <property type="term" value="F:protocatechuate 4,5-dioxygenase activity"/>
    <property type="evidence" value="ECO:0007669"/>
    <property type="project" value="UniProtKB-EC"/>
</dbReference>
<dbReference type="SUPFAM" id="SSF48076">
    <property type="entry name" value="LigA subunit of an aromatic-ring-opening dioxygenase LigAB"/>
    <property type="match status" value="1"/>
</dbReference>
<comment type="caution">
    <text evidence="2">The sequence shown here is derived from an EMBL/GenBank/DDBJ whole genome shotgun (WGS) entry which is preliminary data.</text>
</comment>
<reference evidence="2 3" key="1">
    <citation type="submission" date="2020-08" db="EMBL/GenBank/DDBJ databases">
        <title>Sequencing the genomes of 1000 actinobacteria strains.</title>
        <authorList>
            <person name="Klenk H.-P."/>
        </authorList>
    </citation>
    <scope>NUCLEOTIDE SEQUENCE [LARGE SCALE GENOMIC DNA]</scope>
    <source>
        <strain evidence="2 3">DSM 102030</strain>
    </source>
</reference>
<keyword evidence="3" id="KW-1185">Reference proteome</keyword>
<dbReference type="InterPro" id="IPR011986">
    <property type="entry name" value="Xdiol_dOase_LigA"/>
</dbReference>
<dbReference type="Proteomes" id="UP000523007">
    <property type="component" value="Unassembled WGS sequence"/>
</dbReference>
<dbReference type="RefSeq" id="WP_184577093.1">
    <property type="nucleotide sequence ID" value="NZ_JACHJT010000001.1"/>
</dbReference>
<dbReference type="Pfam" id="PF07746">
    <property type="entry name" value="LigA"/>
    <property type="match status" value="1"/>
</dbReference>
<sequence length="125" mass="14055">MADTPDTSAEPRTNARDNYLFDLAHNRQGQALNRLCGSLMRAENRERFKADEEAYCDAYGLSAAQKQAVLQRDWTGMLDLGGSIFYTFKLAMLDQKSMQYLGGVFTGMTTEEFAETMRSGGRRFG</sequence>
<dbReference type="AlphaFoldDB" id="A0A7W7RFW7"/>
<dbReference type="EMBL" id="JACHJT010000001">
    <property type="protein sequence ID" value="MBB4931217.1"/>
    <property type="molecule type" value="Genomic_DNA"/>
</dbReference>
<gene>
    <name evidence="2" type="ORF">F4561_002037</name>
</gene>
<proteinExistence type="predicted"/>
<dbReference type="EC" id="1.13.11.8" evidence="2"/>
<evidence type="ECO:0000313" key="2">
    <source>
        <dbReference type="EMBL" id="MBB4931217.1"/>
    </source>
</evidence>
<dbReference type="Gene3D" id="1.10.700.10">
    <property type="entry name" value="Dioxygenase LigAB, LigA subunit"/>
    <property type="match status" value="1"/>
</dbReference>
<keyword evidence="2" id="KW-0223">Dioxygenase</keyword>
<feature type="domain" description="Extradiol ring-cleavage dioxygenase LigAB LigA subunit" evidence="1">
    <location>
        <begin position="32"/>
        <end position="118"/>
    </location>
</feature>
<keyword evidence="2" id="KW-0560">Oxidoreductase</keyword>
<accession>A0A7W7RFW7</accession>
<evidence type="ECO:0000259" key="1">
    <source>
        <dbReference type="Pfam" id="PF07746"/>
    </source>
</evidence>
<dbReference type="InterPro" id="IPR036622">
    <property type="entry name" value="LigA_sf"/>
</dbReference>
<name>A0A7W7RFW7_9ACTN</name>
<organism evidence="2 3">
    <name type="scientific">Lipingzhangella halophila</name>
    <dbReference type="NCBI Taxonomy" id="1783352"/>
    <lineage>
        <taxon>Bacteria</taxon>
        <taxon>Bacillati</taxon>
        <taxon>Actinomycetota</taxon>
        <taxon>Actinomycetes</taxon>
        <taxon>Streptosporangiales</taxon>
        <taxon>Nocardiopsidaceae</taxon>
        <taxon>Lipingzhangella</taxon>
    </lineage>
</organism>
<evidence type="ECO:0000313" key="3">
    <source>
        <dbReference type="Proteomes" id="UP000523007"/>
    </source>
</evidence>
<protein>
    <submittedName>
        <fullName evidence="2">Protocatechuate 4,5-dioxygenase alpha chain</fullName>
        <ecNumber evidence="2">1.13.11.8</ecNumber>
    </submittedName>
</protein>